<dbReference type="PROSITE" id="PS51747">
    <property type="entry name" value="CYT_DCMP_DEAMINASES_2"/>
    <property type="match status" value="1"/>
</dbReference>
<dbReference type="PANTHER" id="PTHR11086:SF18">
    <property type="entry name" value="DEOXYCYTIDYLATE DEAMINASE"/>
    <property type="match status" value="1"/>
</dbReference>
<gene>
    <name evidence="3" type="ORF">ACD_78C00441G0006</name>
</gene>
<dbReference type="EMBL" id="AMFJ01034441">
    <property type="protein sequence ID" value="EKD29334.1"/>
    <property type="molecule type" value="Genomic_DNA"/>
</dbReference>
<evidence type="ECO:0000259" key="2">
    <source>
        <dbReference type="PROSITE" id="PS51747"/>
    </source>
</evidence>
<accession>K1YVN9</accession>
<keyword evidence="1" id="KW-0378">Hydrolase</keyword>
<evidence type="ECO:0000313" key="3">
    <source>
        <dbReference type="EMBL" id="EKD29334.1"/>
    </source>
</evidence>
<dbReference type="PANTHER" id="PTHR11086">
    <property type="entry name" value="DEOXYCYTIDYLATE DEAMINASE-RELATED"/>
    <property type="match status" value="1"/>
</dbReference>
<dbReference type="GO" id="GO:0005737">
    <property type="term" value="C:cytoplasm"/>
    <property type="evidence" value="ECO:0007669"/>
    <property type="project" value="TreeGrafter"/>
</dbReference>
<organism evidence="3">
    <name type="scientific">uncultured bacterium</name>
    <name type="common">gcode 4</name>
    <dbReference type="NCBI Taxonomy" id="1234023"/>
    <lineage>
        <taxon>Bacteria</taxon>
        <taxon>environmental samples</taxon>
    </lineage>
</organism>
<sequence length="163" mass="18474">MKIIPHSKSLELFPFMELAGEVAKQATCKRSKCGSIIVKNGKVIGSGFNSPPGNLESERRCTCDKKTLDFKVTDKTCCIHAEQRAIMDALKNHPNEIEYSRLYFARLSESGEIEFSGEPYCTICSKMALDTGIKEFVLYRKEGICIYDTEEYNSFSFAYKNHI</sequence>
<protein>
    <recommendedName>
        <fullName evidence="2">CMP/dCMP-type deaminase domain-containing protein</fullName>
    </recommendedName>
</protein>
<dbReference type="InterPro" id="IPR015517">
    <property type="entry name" value="dCMP_deaminase-rel"/>
</dbReference>
<name>K1YVN9_9BACT</name>
<dbReference type="Gene3D" id="3.40.140.10">
    <property type="entry name" value="Cytidine Deaminase, domain 2"/>
    <property type="match status" value="1"/>
</dbReference>
<evidence type="ECO:0000256" key="1">
    <source>
        <dbReference type="ARBA" id="ARBA00022801"/>
    </source>
</evidence>
<dbReference type="Pfam" id="PF00383">
    <property type="entry name" value="dCMP_cyt_deam_1"/>
    <property type="match status" value="1"/>
</dbReference>
<dbReference type="InterPro" id="IPR016193">
    <property type="entry name" value="Cytidine_deaminase-like"/>
</dbReference>
<comment type="caution">
    <text evidence="3">The sequence shown here is derived from an EMBL/GenBank/DDBJ whole genome shotgun (WGS) entry which is preliminary data.</text>
</comment>
<reference evidence="3" key="1">
    <citation type="journal article" date="2012" name="Science">
        <title>Fermentation, hydrogen, and sulfur metabolism in multiple uncultivated bacterial phyla.</title>
        <authorList>
            <person name="Wrighton K.C."/>
            <person name="Thomas B.C."/>
            <person name="Sharon I."/>
            <person name="Miller C.S."/>
            <person name="Castelle C.J."/>
            <person name="VerBerkmoes N.C."/>
            <person name="Wilkins M.J."/>
            <person name="Hettich R.L."/>
            <person name="Lipton M.S."/>
            <person name="Williams K.H."/>
            <person name="Long P.E."/>
            <person name="Banfield J.F."/>
        </authorList>
    </citation>
    <scope>NUCLEOTIDE SEQUENCE [LARGE SCALE GENOMIC DNA]</scope>
</reference>
<dbReference type="InterPro" id="IPR002125">
    <property type="entry name" value="CMP_dCMP_dom"/>
</dbReference>
<dbReference type="GO" id="GO:0004132">
    <property type="term" value="F:dCMP deaminase activity"/>
    <property type="evidence" value="ECO:0007669"/>
    <property type="project" value="TreeGrafter"/>
</dbReference>
<feature type="domain" description="CMP/dCMP-type deaminase" evidence="2">
    <location>
        <begin position="10"/>
        <end position="163"/>
    </location>
</feature>
<dbReference type="AlphaFoldDB" id="K1YVN9"/>
<dbReference type="SUPFAM" id="SSF53927">
    <property type="entry name" value="Cytidine deaminase-like"/>
    <property type="match status" value="1"/>
</dbReference>
<proteinExistence type="predicted"/>